<dbReference type="SUPFAM" id="SSF47203">
    <property type="entry name" value="Acyl-CoA dehydrogenase C-terminal domain-like"/>
    <property type="match status" value="1"/>
</dbReference>
<dbReference type="InterPro" id="IPR013786">
    <property type="entry name" value="AcylCoA_DH/ox_N"/>
</dbReference>
<organism evidence="10 11">
    <name type="scientific">Parahaliea maris</name>
    <dbReference type="NCBI Taxonomy" id="2716870"/>
    <lineage>
        <taxon>Bacteria</taxon>
        <taxon>Pseudomonadati</taxon>
        <taxon>Pseudomonadota</taxon>
        <taxon>Gammaproteobacteria</taxon>
        <taxon>Cellvibrionales</taxon>
        <taxon>Halieaceae</taxon>
        <taxon>Parahaliea</taxon>
    </lineage>
</organism>
<dbReference type="EMBL" id="VRZA01000002">
    <property type="protein sequence ID" value="TXS95288.1"/>
    <property type="molecule type" value="Genomic_DNA"/>
</dbReference>
<evidence type="ECO:0000256" key="5">
    <source>
        <dbReference type="ARBA" id="ARBA00023002"/>
    </source>
</evidence>
<dbReference type="RefSeq" id="WP_148067199.1">
    <property type="nucleotide sequence ID" value="NZ_VRZA01000002.1"/>
</dbReference>
<dbReference type="GO" id="GO:0050660">
    <property type="term" value="F:flavin adenine dinucleotide binding"/>
    <property type="evidence" value="ECO:0007669"/>
    <property type="project" value="InterPro"/>
</dbReference>
<keyword evidence="4 6" id="KW-0274">FAD</keyword>
<dbReference type="GO" id="GO:0003995">
    <property type="term" value="F:acyl-CoA dehydrogenase activity"/>
    <property type="evidence" value="ECO:0007669"/>
    <property type="project" value="TreeGrafter"/>
</dbReference>
<dbReference type="Pfam" id="PF02771">
    <property type="entry name" value="Acyl-CoA_dh_N"/>
    <property type="match status" value="1"/>
</dbReference>
<proteinExistence type="inferred from homology"/>
<dbReference type="InterPro" id="IPR036250">
    <property type="entry name" value="AcylCo_DH-like_C"/>
</dbReference>
<dbReference type="CDD" id="cd00567">
    <property type="entry name" value="ACAD"/>
    <property type="match status" value="1"/>
</dbReference>
<evidence type="ECO:0000256" key="6">
    <source>
        <dbReference type="RuleBase" id="RU362125"/>
    </source>
</evidence>
<evidence type="ECO:0000256" key="2">
    <source>
        <dbReference type="ARBA" id="ARBA00009347"/>
    </source>
</evidence>
<comment type="caution">
    <text evidence="10">The sequence shown here is derived from an EMBL/GenBank/DDBJ whole genome shotgun (WGS) entry which is preliminary data.</text>
</comment>
<feature type="domain" description="Acyl-CoA dehydrogenase/oxidase C-terminal" evidence="7">
    <location>
        <begin position="239"/>
        <end position="367"/>
    </location>
</feature>
<comment type="similarity">
    <text evidence="2 6">Belongs to the acyl-CoA dehydrogenase family.</text>
</comment>
<dbReference type="PANTHER" id="PTHR43884">
    <property type="entry name" value="ACYL-COA DEHYDROGENASE"/>
    <property type="match status" value="1"/>
</dbReference>
<evidence type="ECO:0000256" key="1">
    <source>
        <dbReference type="ARBA" id="ARBA00001974"/>
    </source>
</evidence>
<dbReference type="InterPro" id="IPR046373">
    <property type="entry name" value="Acyl-CoA_Oxase/DH_mid-dom_sf"/>
</dbReference>
<dbReference type="SUPFAM" id="SSF56645">
    <property type="entry name" value="Acyl-CoA dehydrogenase NM domain-like"/>
    <property type="match status" value="1"/>
</dbReference>
<evidence type="ECO:0000313" key="10">
    <source>
        <dbReference type="EMBL" id="TXS95288.1"/>
    </source>
</evidence>
<dbReference type="Gene3D" id="2.40.110.10">
    <property type="entry name" value="Butyryl-CoA Dehydrogenase, subunit A, domain 2"/>
    <property type="match status" value="1"/>
</dbReference>
<reference evidence="10 11" key="1">
    <citation type="submission" date="2019-08" db="EMBL/GenBank/DDBJ databases">
        <title>Parahaliea maris sp. nov., isolated from the surface seawater.</title>
        <authorList>
            <person name="Liu Y."/>
        </authorList>
    </citation>
    <scope>NUCLEOTIDE SEQUENCE [LARGE SCALE GENOMIC DNA]</scope>
    <source>
        <strain evidence="10 11">HSLHS9</strain>
    </source>
</reference>
<dbReference type="InterPro" id="IPR006091">
    <property type="entry name" value="Acyl-CoA_Oxase/DH_mid-dom"/>
</dbReference>
<dbReference type="AlphaFoldDB" id="A0A5C9A3E9"/>
<name>A0A5C9A3E9_9GAMM</name>
<evidence type="ECO:0000259" key="7">
    <source>
        <dbReference type="Pfam" id="PF00441"/>
    </source>
</evidence>
<gene>
    <name evidence="10" type="ORF">FV139_05160</name>
</gene>
<evidence type="ECO:0000259" key="8">
    <source>
        <dbReference type="Pfam" id="PF02770"/>
    </source>
</evidence>
<feature type="domain" description="Acyl-CoA dehydrogenase/oxidase N-terminal" evidence="9">
    <location>
        <begin position="6"/>
        <end position="81"/>
    </location>
</feature>
<dbReference type="InterPro" id="IPR037069">
    <property type="entry name" value="AcylCoA_DH/ox_N_sf"/>
</dbReference>
<dbReference type="Pfam" id="PF02770">
    <property type="entry name" value="Acyl-CoA_dh_M"/>
    <property type="match status" value="1"/>
</dbReference>
<keyword evidence="3 6" id="KW-0285">Flavoprotein</keyword>
<comment type="cofactor">
    <cofactor evidence="1 6">
        <name>FAD</name>
        <dbReference type="ChEBI" id="CHEBI:57692"/>
    </cofactor>
</comment>
<dbReference type="Gene3D" id="1.20.140.10">
    <property type="entry name" value="Butyryl-CoA Dehydrogenase, subunit A, domain 3"/>
    <property type="match status" value="1"/>
</dbReference>
<dbReference type="PANTHER" id="PTHR43884:SF20">
    <property type="entry name" value="ACYL-COA DEHYDROGENASE FADE28"/>
    <property type="match status" value="1"/>
</dbReference>
<keyword evidence="5 6" id="KW-0560">Oxidoreductase</keyword>
<evidence type="ECO:0000259" key="9">
    <source>
        <dbReference type="Pfam" id="PF02771"/>
    </source>
</evidence>
<dbReference type="InterPro" id="IPR009075">
    <property type="entry name" value="AcylCo_DH/oxidase_C"/>
</dbReference>
<keyword evidence="11" id="KW-1185">Reference proteome</keyword>
<dbReference type="InterPro" id="IPR009100">
    <property type="entry name" value="AcylCoA_DH/oxidase_NM_dom_sf"/>
</dbReference>
<accession>A0A5C9A3E9</accession>
<evidence type="ECO:0000256" key="4">
    <source>
        <dbReference type="ARBA" id="ARBA00022827"/>
    </source>
</evidence>
<evidence type="ECO:0000313" key="11">
    <source>
        <dbReference type="Proteomes" id="UP000321039"/>
    </source>
</evidence>
<dbReference type="Pfam" id="PF00441">
    <property type="entry name" value="Acyl-CoA_dh_1"/>
    <property type="match status" value="1"/>
</dbReference>
<evidence type="ECO:0000256" key="3">
    <source>
        <dbReference type="ARBA" id="ARBA00022630"/>
    </source>
</evidence>
<dbReference type="Proteomes" id="UP000321039">
    <property type="component" value="Unassembled WGS sequence"/>
</dbReference>
<protein>
    <submittedName>
        <fullName evidence="10">Pimeloyl-CoA dehydrogenase small subunit</fullName>
    </submittedName>
</protein>
<sequence length="383" mass="42523">MNFEFNEEQKLLQHSVEAFLRDNYDFQRRQQQVESDTPFDQDLWRQCAELGWLGLPFSEEDGGLGASAVEMMIVFEQLGRYLVIEPFFETLVLFGGALKRSRHPIRSECLQQLISGQLHGALAHFELHSRGEIGSIESVSTTTDDGFCLKGCKTTVYNAPEADFVIVSALNLVRGEELLQLFLLPANKPGLEIEAYQTTDGRHAAELHLNNVHVDASCLLAEGSEALAILRETYDDALLLLCAEHQGAMEQLLRETVEYASERKQFGQAIGSFQVLQHRMVDMYIATELARSLLYAATLKSVDQSPDAGLFIAAAKVKSDTCAKAVAESAVQIHGGIATTNELSIGHYLKRIIVVSHLFGSTQYHQRRFGKLSRQLFAPGGMA</sequence>
<dbReference type="Gene3D" id="1.10.540.10">
    <property type="entry name" value="Acyl-CoA dehydrogenase/oxidase, N-terminal domain"/>
    <property type="match status" value="1"/>
</dbReference>
<feature type="domain" description="Acyl-CoA oxidase/dehydrogenase middle" evidence="8">
    <location>
        <begin position="135"/>
        <end position="212"/>
    </location>
</feature>